<evidence type="ECO:0000256" key="12">
    <source>
        <dbReference type="RuleBase" id="RU362085"/>
    </source>
</evidence>
<dbReference type="SMART" id="SM00382">
    <property type="entry name" value="AAA"/>
    <property type="match status" value="1"/>
</dbReference>
<keyword evidence="3 12" id="KW-0235">DNA replication</keyword>
<evidence type="ECO:0000256" key="2">
    <source>
        <dbReference type="ARBA" id="ARBA00022515"/>
    </source>
</evidence>
<protein>
    <recommendedName>
        <fullName evidence="11 12">Replicative DNA helicase</fullName>
        <ecNumber evidence="11 12">5.6.2.3</ecNumber>
    </recommendedName>
</protein>
<dbReference type="InterPro" id="IPR007694">
    <property type="entry name" value="DNA_helicase_DnaB-like_C"/>
</dbReference>
<evidence type="ECO:0000256" key="10">
    <source>
        <dbReference type="ARBA" id="ARBA00048954"/>
    </source>
</evidence>
<comment type="function">
    <text evidence="12">The main replicative DNA helicase, it participates in initiation and elongation during chromosome replication. Travels ahead of the DNA replisome, separating dsDNA into templates for DNA synthesis. A processive ATP-dependent 5'-3' DNA helicase it has DNA-dependent ATPase activity.</text>
</comment>
<evidence type="ECO:0000256" key="3">
    <source>
        <dbReference type="ARBA" id="ARBA00022705"/>
    </source>
</evidence>
<evidence type="ECO:0000259" key="14">
    <source>
        <dbReference type="PROSITE" id="PS51199"/>
    </source>
</evidence>
<dbReference type="Proteomes" id="UP000469325">
    <property type="component" value="Unassembled WGS sequence"/>
</dbReference>
<dbReference type="InterPro" id="IPR027417">
    <property type="entry name" value="P-loop_NTPase"/>
</dbReference>
<evidence type="ECO:0000256" key="1">
    <source>
        <dbReference type="ARBA" id="ARBA00008428"/>
    </source>
</evidence>
<dbReference type="PANTHER" id="PTHR30153:SF2">
    <property type="entry name" value="REPLICATIVE DNA HELICASE"/>
    <property type="match status" value="1"/>
</dbReference>
<evidence type="ECO:0000256" key="13">
    <source>
        <dbReference type="SAM" id="MobiDB-lite"/>
    </source>
</evidence>
<comment type="similarity">
    <text evidence="1 12">Belongs to the helicase family. DnaB subfamily.</text>
</comment>
<dbReference type="EC" id="5.6.2.3" evidence="11 12"/>
<dbReference type="GO" id="GO:0006269">
    <property type="term" value="P:DNA replication, synthesis of primer"/>
    <property type="evidence" value="ECO:0007669"/>
    <property type="project" value="UniProtKB-UniRule"/>
</dbReference>
<evidence type="ECO:0000256" key="6">
    <source>
        <dbReference type="ARBA" id="ARBA00022806"/>
    </source>
</evidence>
<reference evidence="15 16" key="1">
    <citation type="submission" date="2019-08" db="EMBL/GenBank/DDBJ databases">
        <title>In-depth cultivation of the pig gut microbiome towards novel bacterial diversity and tailored functional studies.</title>
        <authorList>
            <person name="Wylensek D."/>
            <person name="Hitch T.C.A."/>
            <person name="Clavel T."/>
        </authorList>
    </citation>
    <scope>NUCLEOTIDE SEQUENCE [LARGE SCALE GENOMIC DNA]</scope>
    <source>
        <strain evidence="15 16">CA-Schmier-601-WT-1</strain>
    </source>
</reference>
<evidence type="ECO:0000256" key="8">
    <source>
        <dbReference type="ARBA" id="ARBA00023125"/>
    </source>
</evidence>
<organism evidence="15 16">
    <name type="scientific">Olsenella porci</name>
    <dbReference type="NCBI Taxonomy" id="2652279"/>
    <lineage>
        <taxon>Bacteria</taxon>
        <taxon>Bacillati</taxon>
        <taxon>Actinomycetota</taxon>
        <taxon>Coriobacteriia</taxon>
        <taxon>Coriobacteriales</taxon>
        <taxon>Atopobiaceae</taxon>
        <taxon>Olsenella</taxon>
    </lineage>
</organism>
<dbReference type="Pfam" id="PF00772">
    <property type="entry name" value="DnaB"/>
    <property type="match status" value="1"/>
</dbReference>
<dbReference type="EMBL" id="VUNC01000001">
    <property type="protein sequence ID" value="MST71616.1"/>
    <property type="molecule type" value="Genomic_DNA"/>
</dbReference>
<dbReference type="InterPro" id="IPR003593">
    <property type="entry name" value="AAA+_ATPase"/>
</dbReference>
<dbReference type="Gene3D" id="3.40.50.300">
    <property type="entry name" value="P-loop containing nucleotide triphosphate hydrolases"/>
    <property type="match status" value="1"/>
</dbReference>
<dbReference type="GO" id="GO:0016787">
    <property type="term" value="F:hydrolase activity"/>
    <property type="evidence" value="ECO:0007669"/>
    <property type="project" value="UniProtKB-KW"/>
</dbReference>
<comment type="caution">
    <text evidence="15">The sequence shown here is derived from an EMBL/GenBank/DDBJ whole genome shotgun (WGS) entry which is preliminary data.</text>
</comment>
<evidence type="ECO:0000256" key="4">
    <source>
        <dbReference type="ARBA" id="ARBA00022741"/>
    </source>
</evidence>
<name>A0A6N7XNR3_9ACTN</name>
<dbReference type="GO" id="GO:1990077">
    <property type="term" value="C:primosome complex"/>
    <property type="evidence" value="ECO:0007669"/>
    <property type="project" value="UniProtKB-UniRule"/>
</dbReference>
<evidence type="ECO:0000256" key="9">
    <source>
        <dbReference type="ARBA" id="ARBA00023235"/>
    </source>
</evidence>
<dbReference type="PANTHER" id="PTHR30153">
    <property type="entry name" value="REPLICATIVE DNA HELICASE DNAB"/>
    <property type="match status" value="1"/>
</dbReference>
<keyword evidence="7 12" id="KW-0067">ATP-binding</keyword>
<keyword evidence="6 12" id="KW-0347">Helicase</keyword>
<dbReference type="SUPFAM" id="SSF48024">
    <property type="entry name" value="N-terminal domain of DnaB helicase"/>
    <property type="match status" value="1"/>
</dbReference>
<dbReference type="InterPro" id="IPR016136">
    <property type="entry name" value="DNA_helicase_N/primase_C"/>
</dbReference>
<dbReference type="InterPro" id="IPR036185">
    <property type="entry name" value="DNA_heli_DnaB-like_N_sf"/>
</dbReference>
<dbReference type="CDD" id="cd00984">
    <property type="entry name" value="DnaB_C"/>
    <property type="match status" value="1"/>
</dbReference>
<keyword evidence="9" id="KW-0413">Isomerase</keyword>
<dbReference type="GO" id="GO:0005829">
    <property type="term" value="C:cytosol"/>
    <property type="evidence" value="ECO:0007669"/>
    <property type="project" value="TreeGrafter"/>
</dbReference>
<evidence type="ECO:0000256" key="7">
    <source>
        <dbReference type="ARBA" id="ARBA00022840"/>
    </source>
</evidence>
<dbReference type="GO" id="GO:0005524">
    <property type="term" value="F:ATP binding"/>
    <property type="evidence" value="ECO:0007669"/>
    <property type="project" value="UniProtKB-UniRule"/>
</dbReference>
<evidence type="ECO:0000313" key="15">
    <source>
        <dbReference type="EMBL" id="MST71616.1"/>
    </source>
</evidence>
<dbReference type="SUPFAM" id="SSF52540">
    <property type="entry name" value="P-loop containing nucleoside triphosphate hydrolases"/>
    <property type="match status" value="1"/>
</dbReference>
<keyword evidence="8 12" id="KW-0238">DNA-binding</keyword>
<evidence type="ECO:0000313" key="16">
    <source>
        <dbReference type="Proteomes" id="UP000469325"/>
    </source>
</evidence>
<dbReference type="NCBIfam" id="TIGR00665">
    <property type="entry name" value="DnaB"/>
    <property type="match status" value="1"/>
</dbReference>
<sequence>MQDAPIDYDRDPTPPAGDASMPQDLAAEKSVLSAMLLSQDVLQECLIDLEEQDFYLYSHRLIFLAMSEMFDRGKPVDPISLADHLKSQGQLDRTGGMAYLLELNGDSFALASWRHHVEILHRDSTLRAIIAASAKITALAFDAPEDTKEVVDSAENLLLNVTNREIGDSYSDLADVMGDLYTELGEACQNPEGSLGVMTGYSGIDQRLQGLRPGQMIVIGARPGVGKTSFALNLAVNAAAHGASIAFFSLEMSKVEIAQRLLSAQARIPLSAIRGARIQDNQWPTILEATRDLSKLDIMIDDTPGTTVTEIRAKARRMLQGKDHGLVLLDYLQLLSPPAGRHRADSRATEVSEMSRGIKIMAKDLEVPVVALSQLNRAVTDRKGKRPELSDLRESGSIEQDADVVILLDRSMTEEEAESSDRPDFNVTNFIIAKNRSGPLDIVPLTFLPGSTKFVEVDMHHD</sequence>
<dbReference type="Pfam" id="PF03796">
    <property type="entry name" value="DnaB_C"/>
    <property type="match status" value="1"/>
</dbReference>
<proteinExistence type="inferred from homology"/>
<comment type="catalytic activity">
    <reaction evidence="10 12">
        <text>ATP + H2O = ADP + phosphate + H(+)</text>
        <dbReference type="Rhea" id="RHEA:13065"/>
        <dbReference type="ChEBI" id="CHEBI:15377"/>
        <dbReference type="ChEBI" id="CHEBI:15378"/>
        <dbReference type="ChEBI" id="CHEBI:30616"/>
        <dbReference type="ChEBI" id="CHEBI:43474"/>
        <dbReference type="ChEBI" id="CHEBI:456216"/>
        <dbReference type="EC" id="5.6.2.3"/>
    </reaction>
</comment>
<dbReference type="InterPro" id="IPR007692">
    <property type="entry name" value="DNA_helicase_DnaB"/>
</dbReference>
<dbReference type="GO" id="GO:0003677">
    <property type="term" value="F:DNA binding"/>
    <property type="evidence" value="ECO:0007669"/>
    <property type="project" value="UniProtKB-UniRule"/>
</dbReference>
<dbReference type="PROSITE" id="PS51199">
    <property type="entry name" value="SF4_HELICASE"/>
    <property type="match status" value="1"/>
</dbReference>
<feature type="domain" description="SF4 helicase" evidence="14">
    <location>
        <begin position="190"/>
        <end position="461"/>
    </location>
</feature>
<dbReference type="AlphaFoldDB" id="A0A6N7XNR3"/>
<feature type="region of interest" description="Disordered" evidence="13">
    <location>
        <begin position="1"/>
        <end position="21"/>
    </location>
</feature>
<keyword evidence="2 12" id="KW-0639">Primosome</keyword>
<keyword evidence="4 12" id="KW-0547">Nucleotide-binding</keyword>
<evidence type="ECO:0000256" key="11">
    <source>
        <dbReference type="NCBIfam" id="TIGR00665"/>
    </source>
</evidence>
<dbReference type="GO" id="GO:0043139">
    <property type="term" value="F:5'-3' DNA helicase activity"/>
    <property type="evidence" value="ECO:0007669"/>
    <property type="project" value="UniProtKB-EC"/>
</dbReference>
<evidence type="ECO:0000256" key="5">
    <source>
        <dbReference type="ARBA" id="ARBA00022801"/>
    </source>
</evidence>
<dbReference type="RefSeq" id="WP_154433385.1">
    <property type="nucleotide sequence ID" value="NZ_VUNC01000001.1"/>
</dbReference>
<keyword evidence="16" id="KW-1185">Reference proteome</keyword>
<gene>
    <name evidence="15" type="primary">dnaB</name>
    <name evidence="15" type="ORF">FYJ68_00540</name>
</gene>
<dbReference type="Gene3D" id="1.10.860.10">
    <property type="entry name" value="DNAb Helicase, Chain A"/>
    <property type="match status" value="1"/>
</dbReference>
<keyword evidence="5 12" id="KW-0378">Hydrolase</keyword>
<dbReference type="InterPro" id="IPR007693">
    <property type="entry name" value="DNA_helicase_DnaB-like_N"/>
</dbReference>
<accession>A0A6N7XNR3</accession>